<dbReference type="GO" id="GO:0009307">
    <property type="term" value="P:DNA restriction-modification system"/>
    <property type="evidence" value="ECO:0007669"/>
    <property type="project" value="UniProtKB-KW"/>
</dbReference>
<keyword evidence="3" id="KW-0808">Transferase</keyword>
<dbReference type="Proteomes" id="UP000240739">
    <property type="component" value="Unassembled WGS sequence"/>
</dbReference>
<dbReference type="Pfam" id="PF02384">
    <property type="entry name" value="N6_Mtase"/>
    <property type="match status" value="1"/>
</dbReference>
<dbReference type="GO" id="GO:0009007">
    <property type="term" value="F:site-specific DNA-methyltransferase (adenine-specific) activity"/>
    <property type="evidence" value="ECO:0007669"/>
    <property type="project" value="UniProtKB-EC"/>
</dbReference>
<dbReference type="PANTHER" id="PTHR42933:SF3">
    <property type="entry name" value="TYPE I RESTRICTION ENZYME MJAVIII METHYLASE SUBUNIT"/>
    <property type="match status" value="1"/>
</dbReference>
<evidence type="ECO:0000256" key="6">
    <source>
        <dbReference type="ARBA" id="ARBA00047942"/>
    </source>
</evidence>
<keyword evidence="4" id="KW-0949">S-adenosyl-L-methionine</keyword>
<comment type="caution">
    <text evidence="9">The sequence shown here is derived from an EMBL/GenBank/DDBJ whole genome shotgun (WGS) entry which is preliminary data.</text>
</comment>
<dbReference type="InterPro" id="IPR051537">
    <property type="entry name" value="DNA_Adenine_Mtase"/>
</dbReference>
<dbReference type="CDD" id="cd02440">
    <property type="entry name" value="AdoMet_MTases"/>
    <property type="match status" value="1"/>
</dbReference>
<reference evidence="9 10" key="1">
    <citation type="submission" date="2018-03" db="EMBL/GenBank/DDBJ databases">
        <title>Aquarubrobacter algicola gen. nov., sp. nov., a novel actinobacterium isolated from shallow eutrophic lake during the end of cyanobacterial harmful algal blooms.</title>
        <authorList>
            <person name="Chun S.J."/>
        </authorList>
    </citation>
    <scope>NUCLEOTIDE SEQUENCE [LARGE SCALE GENOMIC DNA]</scope>
    <source>
        <strain evidence="9 10">Seoho-28</strain>
    </source>
</reference>
<evidence type="ECO:0000259" key="7">
    <source>
        <dbReference type="Pfam" id="PF02384"/>
    </source>
</evidence>
<keyword evidence="5" id="KW-0680">Restriction system</keyword>
<evidence type="ECO:0000256" key="3">
    <source>
        <dbReference type="ARBA" id="ARBA00022679"/>
    </source>
</evidence>
<feature type="domain" description="N6 adenine-specific DNA methyltransferase N-terminal" evidence="8">
    <location>
        <begin position="10"/>
        <end position="138"/>
    </location>
</feature>
<dbReference type="OrthoDB" id="9784823at2"/>
<feature type="domain" description="DNA methylase adenine-specific" evidence="7">
    <location>
        <begin position="154"/>
        <end position="454"/>
    </location>
</feature>
<dbReference type="GO" id="GO:0032259">
    <property type="term" value="P:methylation"/>
    <property type="evidence" value="ECO:0007669"/>
    <property type="project" value="UniProtKB-KW"/>
</dbReference>
<proteinExistence type="predicted"/>
<evidence type="ECO:0000256" key="1">
    <source>
        <dbReference type="ARBA" id="ARBA00011900"/>
    </source>
</evidence>
<evidence type="ECO:0000256" key="5">
    <source>
        <dbReference type="ARBA" id="ARBA00022747"/>
    </source>
</evidence>
<dbReference type="Gene3D" id="3.40.50.150">
    <property type="entry name" value="Vaccinia Virus protein VP39"/>
    <property type="match status" value="1"/>
</dbReference>
<dbReference type="InterPro" id="IPR003356">
    <property type="entry name" value="DNA_methylase_A-5"/>
</dbReference>
<dbReference type="PANTHER" id="PTHR42933">
    <property type="entry name" value="SLR6095 PROTEIN"/>
    <property type="match status" value="1"/>
</dbReference>
<dbReference type="GO" id="GO:0003677">
    <property type="term" value="F:DNA binding"/>
    <property type="evidence" value="ECO:0007669"/>
    <property type="project" value="InterPro"/>
</dbReference>
<gene>
    <name evidence="9" type="ORF">C7Y72_14190</name>
</gene>
<dbReference type="InterPro" id="IPR029063">
    <property type="entry name" value="SAM-dependent_MTases_sf"/>
</dbReference>
<name>A0A2T4UFT9_9ACTN</name>
<accession>A0A2T4UFT9</accession>
<dbReference type="GO" id="GO:0008170">
    <property type="term" value="F:N-methyltransferase activity"/>
    <property type="evidence" value="ECO:0007669"/>
    <property type="project" value="InterPro"/>
</dbReference>
<dbReference type="Pfam" id="PF12161">
    <property type="entry name" value="HsdM_N"/>
    <property type="match status" value="1"/>
</dbReference>
<keyword evidence="9" id="KW-0255">Endonuclease</keyword>
<dbReference type="AlphaFoldDB" id="A0A2T4UFT9"/>
<sequence length="654" mass="73565">MSTEVRNHANLIWSIAELLRGDYKQADYGKVILPLVVMRRLDQMMEPTRDAVIERAAQLEAAGVENLELALRSVANLDVFNRHRLRFHQLLDDPGNIADLLRSYIDGYSALARQVVDKFEFDGQIDRLKGANLLYKVIGRVCEVDLHPDRVSNADMGAIFEELIRRFAEASNETAGEHYTPREVVRLMVNLLLDGDDDVLRQPGVRRRVFDCACGTGGMLSELEEQIHRYNPTADVLLYGQELNPESYAICLADMLIKGQDATHIVHGNSLSEDGHRGERFHYAIANPPFGVDWSKVEEAVREEHEVKGFDGRFGPGLPRKSDGQLLFLLHLVSKMRAPEDGGGRIAIVHNGSPLFTGAAGSGESEIRRYLLENDLLEAIVALPEQLFYNTGIASYVWLISNRKAPEREGIVQLIDARSMWAKMRKSLGEKRRFLTDEHIAEITRLHGALEEGEHVKLVSVEQFGYRTIAVERPLRARWVLDSAAWSPLPEDKAFAKLPDEHREVVARAMTGLVDGQVAGGEDALKKLVKEALIDEGMAKPPAPLVKALVARCMVRDPEADPVLDGKGRVVADPDLRDSENVPLTDDVHDYLEREVLPHSDDAWTPDPDGKVGYEIPFTRLFYRYTPPRPSEEIKAELREREARIRQLLEEVLV</sequence>
<evidence type="ECO:0000313" key="9">
    <source>
        <dbReference type="EMBL" id="PTL56649.1"/>
    </source>
</evidence>
<keyword evidence="9" id="KW-0540">Nuclease</keyword>
<dbReference type="EMBL" id="PYYB01000002">
    <property type="protein sequence ID" value="PTL56649.1"/>
    <property type="molecule type" value="Genomic_DNA"/>
</dbReference>
<evidence type="ECO:0000256" key="4">
    <source>
        <dbReference type="ARBA" id="ARBA00022691"/>
    </source>
</evidence>
<dbReference type="EC" id="2.1.1.72" evidence="1"/>
<evidence type="ECO:0000259" key="8">
    <source>
        <dbReference type="Pfam" id="PF12161"/>
    </source>
</evidence>
<organism evidence="9 10">
    <name type="scientific">Paraconexibacter algicola</name>
    <dbReference type="NCBI Taxonomy" id="2133960"/>
    <lineage>
        <taxon>Bacteria</taxon>
        <taxon>Bacillati</taxon>
        <taxon>Actinomycetota</taxon>
        <taxon>Thermoleophilia</taxon>
        <taxon>Solirubrobacterales</taxon>
        <taxon>Paraconexibacteraceae</taxon>
        <taxon>Paraconexibacter</taxon>
    </lineage>
</organism>
<protein>
    <recommendedName>
        <fullName evidence="1">site-specific DNA-methyltransferase (adenine-specific)</fullName>
        <ecNumber evidence="1">2.1.1.72</ecNumber>
    </recommendedName>
</protein>
<dbReference type="SUPFAM" id="SSF53335">
    <property type="entry name" value="S-adenosyl-L-methionine-dependent methyltransferases"/>
    <property type="match status" value="1"/>
</dbReference>
<dbReference type="PRINTS" id="PR00507">
    <property type="entry name" value="N12N6MTFRASE"/>
</dbReference>
<dbReference type="InterPro" id="IPR022749">
    <property type="entry name" value="D12N6_MeTrfase_N"/>
</dbReference>
<keyword evidence="9" id="KW-0378">Hydrolase</keyword>
<evidence type="ECO:0000313" key="10">
    <source>
        <dbReference type="Proteomes" id="UP000240739"/>
    </source>
</evidence>
<comment type="catalytic activity">
    <reaction evidence="6">
        <text>a 2'-deoxyadenosine in DNA + S-adenosyl-L-methionine = an N(6)-methyl-2'-deoxyadenosine in DNA + S-adenosyl-L-homocysteine + H(+)</text>
        <dbReference type="Rhea" id="RHEA:15197"/>
        <dbReference type="Rhea" id="RHEA-COMP:12418"/>
        <dbReference type="Rhea" id="RHEA-COMP:12419"/>
        <dbReference type="ChEBI" id="CHEBI:15378"/>
        <dbReference type="ChEBI" id="CHEBI:57856"/>
        <dbReference type="ChEBI" id="CHEBI:59789"/>
        <dbReference type="ChEBI" id="CHEBI:90615"/>
        <dbReference type="ChEBI" id="CHEBI:90616"/>
        <dbReference type="EC" id="2.1.1.72"/>
    </reaction>
</comment>
<keyword evidence="2" id="KW-0489">Methyltransferase</keyword>
<keyword evidence="10" id="KW-1185">Reference proteome</keyword>
<evidence type="ECO:0000256" key="2">
    <source>
        <dbReference type="ARBA" id="ARBA00022603"/>
    </source>
</evidence>
<dbReference type="GO" id="GO:0004519">
    <property type="term" value="F:endonuclease activity"/>
    <property type="evidence" value="ECO:0007669"/>
    <property type="project" value="UniProtKB-KW"/>
</dbReference>